<proteinExistence type="predicted"/>
<name>A0AAE0SUI0_9BIVA</name>
<comment type="caution">
    <text evidence="1">The sequence shown here is derived from an EMBL/GenBank/DDBJ whole genome shotgun (WGS) entry which is preliminary data.</text>
</comment>
<sequence>MQVNNIPVYRWNNNNNKIGIFLVMDILFQPNGDNTNLDDYEITLLSAFFNNIDKIKYLQKDRDTLYGNDESCHINGSDCQTYWNVISVPMTQFEANIIKEIQHIQISSIPVLSYQDILKT</sequence>
<dbReference type="Proteomes" id="UP001195483">
    <property type="component" value="Unassembled WGS sequence"/>
</dbReference>
<accession>A0AAE0SUI0</accession>
<reference evidence="1" key="1">
    <citation type="journal article" date="2021" name="Genome Biol. Evol.">
        <title>A High-Quality Reference Genome for a Parasitic Bivalve with Doubly Uniparental Inheritance (Bivalvia: Unionida).</title>
        <authorList>
            <person name="Smith C.H."/>
        </authorList>
    </citation>
    <scope>NUCLEOTIDE SEQUENCE</scope>
    <source>
        <strain evidence="1">CHS0354</strain>
    </source>
</reference>
<protein>
    <submittedName>
        <fullName evidence="1">Uncharacterized protein</fullName>
    </submittedName>
</protein>
<dbReference type="AlphaFoldDB" id="A0AAE0SUI0"/>
<gene>
    <name evidence="1" type="ORF">CHS0354_030674</name>
</gene>
<dbReference type="EMBL" id="JAEAOA010001825">
    <property type="protein sequence ID" value="KAK3598151.1"/>
    <property type="molecule type" value="Genomic_DNA"/>
</dbReference>
<keyword evidence="2" id="KW-1185">Reference proteome</keyword>
<evidence type="ECO:0000313" key="1">
    <source>
        <dbReference type="EMBL" id="KAK3598151.1"/>
    </source>
</evidence>
<organism evidence="1 2">
    <name type="scientific">Potamilus streckersoni</name>
    <dbReference type="NCBI Taxonomy" id="2493646"/>
    <lineage>
        <taxon>Eukaryota</taxon>
        <taxon>Metazoa</taxon>
        <taxon>Spiralia</taxon>
        <taxon>Lophotrochozoa</taxon>
        <taxon>Mollusca</taxon>
        <taxon>Bivalvia</taxon>
        <taxon>Autobranchia</taxon>
        <taxon>Heteroconchia</taxon>
        <taxon>Palaeoheterodonta</taxon>
        <taxon>Unionida</taxon>
        <taxon>Unionoidea</taxon>
        <taxon>Unionidae</taxon>
        <taxon>Ambleminae</taxon>
        <taxon>Lampsilini</taxon>
        <taxon>Potamilus</taxon>
    </lineage>
</organism>
<reference evidence="1" key="2">
    <citation type="journal article" date="2021" name="Genome Biol. Evol.">
        <title>Developing a high-quality reference genome for a parasitic bivalve with doubly uniparental inheritance (Bivalvia: Unionida).</title>
        <authorList>
            <person name="Smith C.H."/>
        </authorList>
    </citation>
    <scope>NUCLEOTIDE SEQUENCE</scope>
    <source>
        <strain evidence="1">CHS0354</strain>
        <tissue evidence="1">Mantle</tissue>
    </source>
</reference>
<evidence type="ECO:0000313" key="2">
    <source>
        <dbReference type="Proteomes" id="UP001195483"/>
    </source>
</evidence>
<reference evidence="1" key="3">
    <citation type="submission" date="2023-05" db="EMBL/GenBank/DDBJ databases">
        <authorList>
            <person name="Smith C.H."/>
        </authorList>
    </citation>
    <scope>NUCLEOTIDE SEQUENCE</scope>
    <source>
        <strain evidence="1">CHS0354</strain>
        <tissue evidence="1">Mantle</tissue>
    </source>
</reference>